<dbReference type="AlphaFoldDB" id="A0A9P7T2Z4"/>
<dbReference type="Pfam" id="PF08240">
    <property type="entry name" value="ADH_N"/>
    <property type="match status" value="1"/>
</dbReference>
<dbReference type="Gene3D" id="3.40.50.720">
    <property type="entry name" value="NAD(P)-binding Rossmann-like Domain"/>
    <property type="match status" value="1"/>
</dbReference>
<dbReference type="InterPro" id="IPR013154">
    <property type="entry name" value="ADH-like_N"/>
</dbReference>
<dbReference type="Proteomes" id="UP000748025">
    <property type="component" value="Unassembled WGS sequence"/>
</dbReference>
<evidence type="ECO:0000259" key="1">
    <source>
        <dbReference type="SMART" id="SM00829"/>
    </source>
</evidence>
<reference evidence="2" key="1">
    <citation type="journal article" date="2020" name="bioRxiv">
        <title>Whole genome comparisons of ergot fungi reveals the divergence and evolution of species within the genus Claviceps are the result of varying mechanisms driving genome evolution and host range expansion.</title>
        <authorList>
            <person name="Wyka S.A."/>
            <person name="Mondo S.J."/>
            <person name="Liu M."/>
            <person name="Dettman J."/>
            <person name="Nalam V."/>
            <person name="Broders K.D."/>
        </authorList>
    </citation>
    <scope>NUCLEOTIDE SEQUENCE</scope>
    <source>
        <strain evidence="2">CCC 602</strain>
    </source>
</reference>
<dbReference type="InterPro" id="IPR036291">
    <property type="entry name" value="NAD(P)-bd_dom_sf"/>
</dbReference>
<accession>A0A9P7T2Z4</accession>
<dbReference type="PANTHER" id="PTHR45033">
    <property type="match status" value="1"/>
</dbReference>
<protein>
    <submittedName>
        <fullName evidence="2">Secondary metabolism biosynthetic enzyme</fullName>
    </submittedName>
</protein>
<dbReference type="InterPro" id="IPR013149">
    <property type="entry name" value="ADH-like_C"/>
</dbReference>
<dbReference type="CDD" id="cd05188">
    <property type="entry name" value="MDR"/>
    <property type="match status" value="1"/>
</dbReference>
<feature type="domain" description="Enoyl reductase (ER)" evidence="1">
    <location>
        <begin position="17"/>
        <end position="352"/>
    </location>
</feature>
<dbReference type="SUPFAM" id="SSF50129">
    <property type="entry name" value="GroES-like"/>
    <property type="match status" value="1"/>
</dbReference>
<name>A0A9P7T2Z4_9HYPO</name>
<evidence type="ECO:0000313" key="2">
    <source>
        <dbReference type="EMBL" id="KAG6016049.1"/>
    </source>
</evidence>
<comment type="caution">
    <text evidence="2">The sequence shown here is derived from an EMBL/GenBank/DDBJ whole genome shotgun (WGS) entry which is preliminary data.</text>
</comment>
<gene>
    <name evidence="2" type="ORF">E4U43_004292</name>
</gene>
<dbReference type="InterPro" id="IPR011032">
    <property type="entry name" value="GroES-like_sf"/>
</dbReference>
<dbReference type="OrthoDB" id="449487at2759"/>
<dbReference type="Gene3D" id="3.90.180.10">
    <property type="entry name" value="Medium-chain alcohol dehydrogenases, catalytic domain"/>
    <property type="match status" value="1"/>
</dbReference>
<dbReference type="InterPro" id="IPR052711">
    <property type="entry name" value="Zinc_ADH-like"/>
</dbReference>
<evidence type="ECO:0000313" key="3">
    <source>
        <dbReference type="Proteomes" id="UP000748025"/>
    </source>
</evidence>
<proteinExistence type="predicted"/>
<dbReference type="InterPro" id="IPR020843">
    <property type="entry name" value="ER"/>
</dbReference>
<dbReference type="PANTHER" id="PTHR45033:SF3">
    <property type="entry name" value="DEHYDROGENASE, PUTATIVE (AFU_ORTHOLOGUE AFUA_2G13270)-RELATED"/>
    <property type="match status" value="1"/>
</dbReference>
<organism evidence="2 3">
    <name type="scientific">Claviceps pusilla</name>
    <dbReference type="NCBI Taxonomy" id="123648"/>
    <lineage>
        <taxon>Eukaryota</taxon>
        <taxon>Fungi</taxon>
        <taxon>Dikarya</taxon>
        <taxon>Ascomycota</taxon>
        <taxon>Pezizomycotina</taxon>
        <taxon>Sordariomycetes</taxon>
        <taxon>Hypocreomycetidae</taxon>
        <taxon>Hypocreales</taxon>
        <taxon>Clavicipitaceae</taxon>
        <taxon>Claviceps</taxon>
    </lineage>
</organism>
<sequence>MPQALVIRESRTKHSCTPYYPLQLKAIPKPSPGPGELLIKIEAAALNHRDLFIRQNLYPNISFGTPLLSDGSGTVVQEGPGCTTNLLHKPVVLTPCRGWATSREGPEAWAEFSIVGGSKPHTSLGTAQHYVVVEEHEVEPYPEHLTPAQAACIPVCGLTAWRAILVKSHNAKPGRNILITGIGGGVALQVLQFARELGCNIFVTSSSQEKIAKAEQLGAKAGVIYNRDDWPDQLKKALPTKRPFIDAVIDGAGGDIVIKVTPILKPGGVIVNYGMGASPPTDWPMQAVLKNIELRGSTAGSRVEFSDMIDFIKERRIVPIVSRTVRGLDCVEAINGLFEDMKVGKKFGKLVIEM</sequence>
<dbReference type="SMART" id="SM00829">
    <property type="entry name" value="PKS_ER"/>
    <property type="match status" value="1"/>
</dbReference>
<keyword evidence="3" id="KW-1185">Reference proteome</keyword>
<dbReference type="GO" id="GO:0016491">
    <property type="term" value="F:oxidoreductase activity"/>
    <property type="evidence" value="ECO:0007669"/>
    <property type="project" value="InterPro"/>
</dbReference>
<dbReference type="FunFam" id="3.40.50.720:FF:000481">
    <property type="entry name" value="Alcohol dehydrogenase, variant"/>
    <property type="match status" value="1"/>
</dbReference>
<dbReference type="EMBL" id="SRPW01000280">
    <property type="protein sequence ID" value="KAG6016049.1"/>
    <property type="molecule type" value="Genomic_DNA"/>
</dbReference>
<dbReference type="Pfam" id="PF00107">
    <property type="entry name" value="ADH_zinc_N"/>
    <property type="match status" value="1"/>
</dbReference>
<dbReference type="SUPFAM" id="SSF51735">
    <property type="entry name" value="NAD(P)-binding Rossmann-fold domains"/>
    <property type="match status" value="1"/>
</dbReference>